<evidence type="ECO:0000313" key="12">
    <source>
        <dbReference type="EMBL" id="KHN79123.1"/>
    </source>
</evidence>
<feature type="transmembrane region" description="Helical" evidence="9">
    <location>
        <begin position="806"/>
        <end position="831"/>
    </location>
</feature>
<feature type="transmembrane region" description="Helical" evidence="9">
    <location>
        <begin position="971"/>
        <end position="990"/>
    </location>
</feature>
<dbReference type="GO" id="GO:0051453">
    <property type="term" value="P:regulation of intracellular pH"/>
    <property type="evidence" value="ECO:0007669"/>
    <property type="project" value="TreeGrafter"/>
</dbReference>
<evidence type="ECO:0000313" key="13">
    <source>
        <dbReference type="Proteomes" id="UP000031036"/>
    </source>
</evidence>
<feature type="domain" description="Band 3 cytoplasmic" evidence="11">
    <location>
        <begin position="15"/>
        <end position="285"/>
    </location>
</feature>
<dbReference type="GO" id="GO:0008509">
    <property type="term" value="F:monoatomic anion transmembrane transporter activity"/>
    <property type="evidence" value="ECO:0007669"/>
    <property type="project" value="InterPro"/>
</dbReference>
<feature type="transmembrane region" description="Helical" evidence="9">
    <location>
        <begin position="619"/>
        <end position="636"/>
    </location>
</feature>
<feature type="transmembrane region" description="Helical" evidence="9">
    <location>
        <begin position="997"/>
        <end position="1015"/>
    </location>
</feature>
<name>A0A0B2VC95_TOXCA</name>
<sequence>MGLQMEDDEHKDRQLLIQFDELLMKCESRDGGEEWRQLGRWIRYEEAVEVGAQRFGKPKLSSLSFHALLQLRHCFEIGAVMLDLNLDRHENLFEGIVEEMLRTNTLHSSDRDHLLRLLRLPRRHTFQQSAISSGGTLRSLRRYFGIGLTADTNSNSVMRLQNGHNASSKRGSAKRRRSVFPWERNPWNTELLKRLSLDAEAASVGVGTSARLRHMCVAFVRLRPGTYVENQVELPLPLRYFFVILGPITPNLDFHEIGRSLCTLLANRRFRDACSCALDRTHLIQLKVLDQETIKKYFFVILGPITPNLDFHEIGRSLCTLLANRRFRDACSCALDRTHLIQAINDFLDESMVVPPGDWELDKLADHDFERAHRVRHRLGPRRRALASRPIELDQYLIDEEKRKRNDPLRRTGALFGGLRREMRKRFPHYLSDLRDAFNLQCVRCVIFIFLTCFFPALTFGAILGEITNGEMGMTETLLATSVGGITFAFLSTQPLIVIGVVGSMLIFEESLYMFSSVNGFPYLAMRFWVSIWALLFAAVVVCFEGSLLIRNVTRFSDDILSALISVIFFSECIRFLWTIFNDNPLMTAEQYCNASLTDELHRNDSTASRTPHGQPNTALLASFFTAATFLVAFALRRVRNSRYFGRQVRRALGDFGLSISVILMVLLDKVLISASSLTSTLNIRIEILPSVERNWLVEVLEWPSERTPLPVAAVLPGFLLFFLLFTETLVCEAMLLSPELKVRRALGDFGLSISVILMVLLDKVLISASSLTSTLNIRIEILPSVERNWLVEVLEWPSERTPLPVAAVLPGFLLFFLLFTETLVCEAMLLSPELKVKKGTGYHFDLLLSGILLVANALFGLPWLCAASMRTTAHVHSLTLYKLRAPGQKPRIVGLREQRLTAVALHALIGSTLLFPDVLKSIPQSVLFGVFLYLGVMNLTSSQMLSRSILFFVPVKYHPCVTYCLRVRTWRMHAFTTIQLLCFVVVCFIKSHKSTAFAFPLAILMAVGVRQLLLPRLFTSMELLALDGVDEEPQQDGDFYEDSRAPALLSSFYVDET</sequence>
<accession>A0A0B2VC95</accession>
<feature type="transmembrane region" description="Helical" evidence="9">
    <location>
        <begin position="656"/>
        <end position="673"/>
    </location>
</feature>
<feature type="domain" description="Band 3 cytoplasmic" evidence="11">
    <location>
        <begin position="295"/>
        <end position="360"/>
    </location>
</feature>
<dbReference type="GO" id="GO:0005886">
    <property type="term" value="C:plasma membrane"/>
    <property type="evidence" value="ECO:0007669"/>
    <property type="project" value="UniProtKB-SubCell"/>
</dbReference>
<dbReference type="OMA" id="RYQRMPT"/>
<keyword evidence="5 9" id="KW-0812">Transmembrane</keyword>
<reference evidence="12 13" key="1">
    <citation type="submission" date="2014-11" db="EMBL/GenBank/DDBJ databases">
        <title>Genetic blueprint of the zoonotic pathogen Toxocara canis.</title>
        <authorList>
            <person name="Zhu X.-Q."/>
            <person name="Korhonen P.K."/>
            <person name="Cai H."/>
            <person name="Young N.D."/>
            <person name="Nejsum P."/>
            <person name="von Samson-Himmelstjerna G."/>
            <person name="Boag P.R."/>
            <person name="Tan P."/>
            <person name="Li Q."/>
            <person name="Min J."/>
            <person name="Yang Y."/>
            <person name="Wang X."/>
            <person name="Fang X."/>
            <person name="Hall R.S."/>
            <person name="Hofmann A."/>
            <person name="Sternberg P.W."/>
            <person name="Jex A.R."/>
            <person name="Gasser R.B."/>
        </authorList>
    </citation>
    <scope>NUCLEOTIDE SEQUENCE [LARGE SCALE GENOMIC DNA]</scope>
    <source>
        <strain evidence="12">PN_DK_2014</strain>
    </source>
</reference>
<dbReference type="STRING" id="6265.A0A0B2VC95"/>
<protein>
    <submittedName>
        <fullName evidence="12">Sodium-driven chloride bicarbonate exchanger</fullName>
    </submittedName>
</protein>
<keyword evidence="4" id="KW-1003">Cell membrane</keyword>
<feature type="transmembrane region" description="Helical" evidence="9">
    <location>
        <begin position="560"/>
        <end position="581"/>
    </location>
</feature>
<feature type="domain" description="Bicarbonate transporter-like transmembrane" evidence="10">
    <location>
        <begin position="415"/>
        <end position="599"/>
    </location>
</feature>
<evidence type="ECO:0000256" key="3">
    <source>
        <dbReference type="ARBA" id="ARBA00022448"/>
    </source>
</evidence>
<keyword evidence="8 9" id="KW-0472">Membrane</keyword>
<dbReference type="PANTHER" id="PTHR11453:SF47">
    <property type="entry name" value="ANION EXCHANGE PROTEIN"/>
    <property type="match status" value="1"/>
</dbReference>
<comment type="caution">
    <text evidence="12">The sequence shown here is derived from an EMBL/GenBank/DDBJ whole genome shotgun (WGS) entry which is preliminary data.</text>
</comment>
<feature type="transmembrane region" description="Helical" evidence="9">
    <location>
        <begin position="528"/>
        <end position="548"/>
    </location>
</feature>
<evidence type="ECO:0000259" key="10">
    <source>
        <dbReference type="Pfam" id="PF00955"/>
    </source>
</evidence>
<dbReference type="GO" id="GO:0005452">
    <property type="term" value="F:solute:inorganic anion antiporter activity"/>
    <property type="evidence" value="ECO:0007669"/>
    <property type="project" value="InterPro"/>
</dbReference>
<dbReference type="InterPro" id="IPR016152">
    <property type="entry name" value="PTrfase/Anion_transptr"/>
</dbReference>
<evidence type="ECO:0000256" key="7">
    <source>
        <dbReference type="ARBA" id="ARBA00023065"/>
    </source>
</evidence>
<dbReference type="SUPFAM" id="SSF55804">
    <property type="entry name" value="Phoshotransferase/anion transport protein"/>
    <property type="match status" value="2"/>
</dbReference>
<dbReference type="InterPro" id="IPR003020">
    <property type="entry name" value="HCO3_transpt_euk"/>
</dbReference>
<dbReference type="OrthoDB" id="1735926at2759"/>
<evidence type="ECO:0000256" key="6">
    <source>
        <dbReference type="ARBA" id="ARBA00022989"/>
    </source>
</evidence>
<organism evidence="12 13">
    <name type="scientific">Toxocara canis</name>
    <name type="common">Canine roundworm</name>
    <dbReference type="NCBI Taxonomy" id="6265"/>
    <lineage>
        <taxon>Eukaryota</taxon>
        <taxon>Metazoa</taxon>
        <taxon>Ecdysozoa</taxon>
        <taxon>Nematoda</taxon>
        <taxon>Chromadorea</taxon>
        <taxon>Rhabditida</taxon>
        <taxon>Spirurina</taxon>
        <taxon>Ascaridomorpha</taxon>
        <taxon>Ascaridoidea</taxon>
        <taxon>Toxocaridae</taxon>
        <taxon>Toxocara</taxon>
    </lineage>
</organism>
<dbReference type="AlphaFoldDB" id="A0A0B2VC95"/>
<evidence type="ECO:0000259" key="11">
    <source>
        <dbReference type="Pfam" id="PF07565"/>
    </source>
</evidence>
<evidence type="ECO:0000256" key="5">
    <source>
        <dbReference type="ARBA" id="ARBA00022692"/>
    </source>
</evidence>
<evidence type="ECO:0000256" key="4">
    <source>
        <dbReference type="ARBA" id="ARBA00022475"/>
    </source>
</evidence>
<dbReference type="InterPro" id="IPR011531">
    <property type="entry name" value="HCO3_transpt-like_TM_dom"/>
</dbReference>
<evidence type="ECO:0000256" key="1">
    <source>
        <dbReference type="ARBA" id="ARBA00004651"/>
    </source>
</evidence>
<dbReference type="FunFam" id="1.10.287.570:FF:000001">
    <property type="entry name" value="Anion exchange protein"/>
    <property type="match status" value="1"/>
</dbReference>
<evidence type="ECO:0000256" key="8">
    <source>
        <dbReference type="ARBA" id="ARBA00023136"/>
    </source>
</evidence>
<feature type="domain" description="Bicarbonate transporter-like transmembrane" evidence="10">
    <location>
        <begin position="742"/>
        <end position="1030"/>
    </location>
</feature>
<dbReference type="GO" id="GO:0015701">
    <property type="term" value="P:bicarbonate transport"/>
    <property type="evidence" value="ECO:0007669"/>
    <property type="project" value="TreeGrafter"/>
</dbReference>
<keyword evidence="3" id="KW-0813">Transport</keyword>
<dbReference type="Pfam" id="PF00955">
    <property type="entry name" value="HCO3_cotransp"/>
    <property type="match status" value="2"/>
</dbReference>
<keyword evidence="7" id="KW-0406">Ion transport</keyword>
<evidence type="ECO:0000256" key="9">
    <source>
        <dbReference type="SAM" id="Phobius"/>
    </source>
</evidence>
<dbReference type="Gene3D" id="3.40.930.10">
    <property type="entry name" value="Mannitol-specific EII, Chain A"/>
    <property type="match status" value="2"/>
</dbReference>
<dbReference type="InterPro" id="IPR013769">
    <property type="entry name" value="Band3_cytoplasmic_dom"/>
</dbReference>
<dbReference type="PANTHER" id="PTHR11453">
    <property type="entry name" value="ANION EXCHANGE PROTEIN"/>
    <property type="match status" value="1"/>
</dbReference>
<dbReference type="Proteomes" id="UP000031036">
    <property type="component" value="Unassembled WGS sequence"/>
</dbReference>
<dbReference type="EMBL" id="JPKZ01001947">
    <property type="protein sequence ID" value="KHN79123.1"/>
    <property type="molecule type" value="Genomic_DNA"/>
</dbReference>
<proteinExistence type="inferred from homology"/>
<comment type="similarity">
    <text evidence="2">Belongs to the anion exchanger (TC 2.A.31) family.</text>
</comment>
<evidence type="ECO:0000256" key="2">
    <source>
        <dbReference type="ARBA" id="ARBA00010993"/>
    </source>
</evidence>
<dbReference type="Gene3D" id="1.10.287.570">
    <property type="entry name" value="Helical hairpin bin"/>
    <property type="match status" value="1"/>
</dbReference>
<feature type="transmembrane region" description="Helical" evidence="9">
    <location>
        <begin position="712"/>
        <end position="738"/>
    </location>
</feature>
<dbReference type="PRINTS" id="PR01231">
    <property type="entry name" value="HCO3TRNSPORT"/>
</dbReference>
<keyword evidence="13" id="KW-1185">Reference proteome</keyword>
<comment type="subcellular location">
    <subcellularLocation>
        <location evidence="1">Cell membrane</location>
        <topology evidence="1">Multi-pass membrane protein</topology>
    </subcellularLocation>
</comment>
<feature type="transmembrane region" description="Helical" evidence="9">
    <location>
        <begin position="477"/>
        <end position="508"/>
    </location>
</feature>
<gene>
    <name evidence="12" type="primary">SLC4A10</name>
    <name evidence="12" type="ORF">Tcan_14474</name>
</gene>
<keyword evidence="6 9" id="KW-1133">Transmembrane helix</keyword>
<dbReference type="Pfam" id="PF07565">
    <property type="entry name" value="Band_3_cyto"/>
    <property type="match status" value="2"/>
</dbReference>
<feature type="transmembrane region" description="Helical" evidence="9">
    <location>
        <begin position="927"/>
        <end position="951"/>
    </location>
</feature>
<feature type="transmembrane region" description="Helical" evidence="9">
    <location>
        <begin position="843"/>
        <end position="865"/>
    </location>
</feature>
<feature type="transmembrane region" description="Helical" evidence="9">
    <location>
        <begin position="446"/>
        <end position="465"/>
    </location>
</feature>